<keyword evidence="3" id="KW-1185">Reference proteome</keyword>
<evidence type="ECO:0000313" key="3">
    <source>
        <dbReference type="Proteomes" id="UP001189624"/>
    </source>
</evidence>
<evidence type="ECO:0000313" key="2">
    <source>
        <dbReference type="EMBL" id="CAJ1964742.1"/>
    </source>
</evidence>
<proteinExistence type="predicted"/>
<dbReference type="Gramene" id="rna-AYBTSS11_LOCUS20482">
    <property type="protein sequence ID" value="CAJ1964742.1"/>
    <property type="gene ID" value="gene-AYBTSS11_LOCUS20482"/>
</dbReference>
<gene>
    <name evidence="2" type="ORF">AYBTSS11_LOCUS20482</name>
</gene>
<reference evidence="2" key="1">
    <citation type="submission" date="2023-10" db="EMBL/GenBank/DDBJ databases">
        <authorList>
            <person name="Domelevo Entfellner J.-B."/>
        </authorList>
    </citation>
    <scope>NUCLEOTIDE SEQUENCE</scope>
</reference>
<dbReference type="AlphaFoldDB" id="A0AA86SLS4"/>
<name>A0AA86SLS4_9FABA</name>
<sequence length="172" mass="19084">MGVHTLQPRDRLPHRRSIPRFHVGAWATRTVSRHYHPDGGIIPIRSHTMDRTGLMGVHTHPSPTQRIVTTGRWGFIPINRRIGYVGSSIAEGSATSGVVFREVHKHNISPRGSPATRRDVRRVAGQEGQLLYLPVYTVGTTSQRSSSRVKGAAVDPKSCRPPNKVESVLFED</sequence>
<organism evidence="2 3">
    <name type="scientific">Sphenostylis stenocarpa</name>
    <dbReference type="NCBI Taxonomy" id="92480"/>
    <lineage>
        <taxon>Eukaryota</taxon>
        <taxon>Viridiplantae</taxon>
        <taxon>Streptophyta</taxon>
        <taxon>Embryophyta</taxon>
        <taxon>Tracheophyta</taxon>
        <taxon>Spermatophyta</taxon>
        <taxon>Magnoliopsida</taxon>
        <taxon>eudicotyledons</taxon>
        <taxon>Gunneridae</taxon>
        <taxon>Pentapetalae</taxon>
        <taxon>rosids</taxon>
        <taxon>fabids</taxon>
        <taxon>Fabales</taxon>
        <taxon>Fabaceae</taxon>
        <taxon>Papilionoideae</taxon>
        <taxon>50 kb inversion clade</taxon>
        <taxon>NPAAA clade</taxon>
        <taxon>indigoferoid/millettioid clade</taxon>
        <taxon>Phaseoleae</taxon>
        <taxon>Sphenostylis</taxon>
    </lineage>
</organism>
<protein>
    <submittedName>
        <fullName evidence="2">Uncharacterized protein</fullName>
    </submittedName>
</protein>
<accession>A0AA86SLS4</accession>
<feature type="region of interest" description="Disordered" evidence="1">
    <location>
        <begin position="144"/>
        <end position="172"/>
    </location>
</feature>
<evidence type="ECO:0000256" key="1">
    <source>
        <dbReference type="SAM" id="MobiDB-lite"/>
    </source>
</evidence>
<dbReference type="Proteomes" id="UP001189624">
    <property type="component" value="Chromosome 6"/>
</dbReference>
<dbReference type="EMBL" id="OY731403">
    <property type="protein sequence ID" value="CAJ1964742.1"/>
    <property type="molecule type" value="Genomic_DNA"/>
</dbReference>
<feature type="non-terminal residue" evidence="2">
    <location>
        <position position="172"/>
    </location>
</feature>